<dbReference type="Pfam" id="PF00281">
    <property type="entry name" value="Ribosomal_L5"/>
    <property type="match status" value="1"/>
</dbReference>
<evidence type="ECO:0000259" key="8">
    <source>
        <dbReference type="Pfam" id="PF00673"/>
    </source>
</evidence>
<gene>
    <name evidence="5" type="primary">rplE</name>
    <name evidence="9" type="ORF">COV74_06875</name>
</gene>
<dbReference type="FunFam" id="3.30.1440.10:FF:000001">
    <property type="entry name" value="50S ribosomal protein L5"/>
    <property type="match status" value="1"/>
</dbReference>
<dbReference type="GO" id="GO:0019843">
    <property type="term" value="F:rRNA binding"/>
    <property type="evidence" value="ECO:0007669"/>
    <property type="project" value="UniProtKB-UniRule"/>
</dbReference>
<evidence type="ECO:0000256" key="1">
    <source>
        <dbReference type="ARBA" id="ARBA00008553"/>
    </source>
</evidence>
<keyword evidence="5" id="KW-0820">tRNA-binding</keyword>
<dbReference type="GO" id="GO:1990904">
    <property type="term" value="C:ribonucleoprotein complex"/>
    <property type="evidence" value="ECO:0007669"/>
    <property type="project" value="UniProtKB-KW"/>
</dbReference>
<dbReference type="AlphaFoldDB" id="A0A2H0LNH6"/>
<dbReference type="InterPro" id="IPR020930">
    <property type="entry name" value="Ribosomal_uL5_bac-type"/>
</dbReference>
<dbReference type="InterPro" id="IPR002132">
    <property type="entry name" value="Ribosomal_uL5"/>
</dbReference>
<dbReference type="SUPFAM" id="SSF55282">
    <property type="entry name" value="RL5-like"/>
    <property type="match status" value="1"/>
</dbReference>
<evidence type="ECO:0000259" key="7">
    <source>
        <dbReference type="Pfam" id="PF00281"/>
    </source>
</evidence>
<evidence type="ECO:0000256" key="2">
    <source>
        <dbReference type="ARBA" id="ARBA00022980"/>
    </source>
</evidence>
<proteinExistence type="inferred from homology"/>
<comment type="similarity">
    <text evidence="1 5 6">Belongs to the universal ribosomal protein uL5 family.</text>
</comment>
<dbReference type="PANTHER" id="PTHR11994">
    <property type="entry name" value="60S RIBOSOMAL PROTEIN L11-RELATED"/>
    <property type="match status" value="1"/>
</dbReference>
<dbReference type="HAMAP" id="MF_01333_B">
    <property type="entry name" value="Ribosomal_uL5_B"/>
    <property type="match status" value="1"/>
</dbReference>
<keyword evidence="3 5" id="KW-0687">Ribonucleoprotein</keyword>
<dbReference type="GO" id="GO:0005840">
    <property type="term" value="C:ribosome"/>
    <property type="evidence" value="ECO:0007669"/>
    <property type="project" value="UniProtKB-KW"/>
</dbReference>
<dbReference type="InterPro" id="IPR022803">
    <property type="entry name" value="Ribosomal_uL5_dom_sf"/>
</dbReference>
<evidence type="ECO:0000256" key="4">
    <source>
        <dbReference type="ARBA" id="ARBA00035245"/>
    </source>
</evidence>
<keyword evidence="5" id="KW-0699">rRNA-binding</keyword>
<keyword evidence="5" id="KW-0694">RNA-binding</keyword>
<comment type="caution">
    <text evidence="9">The sequence shown here is derived from an EMBL/GenBank/DDBJ whole genome shotgun (WGS) entry which is preliminary data.</text>
</comment>
<sequence length="179" mass="20619">MPRLLKKYREEIVVGMKKQFGYENVMQVPHLEKVVINMGVKEGAQDIKILDQIALELSQIVGQKPVVTRAKKSISSFHLREGAPIGLKVTLRKSRMYEFIDRLFNVAMPRIRDFRGYSNQSFDSNGNYTLGIQEQIIFPEIQFDKIKKVQGMDVTFVTSTNHTEEAKQLLQMLGLPFKK</sequence>
<dbReference type="NCBIfam" id="NF000585">
    <property type="entry name" value="PRK00010.1"/>
    <property type="match status" value="1"/>
</dbReference>
<dbReference type="Pfam" id="PF00673">
    <property type="entry name" value="Ribosomal_L5_C"/>
    <property type="match status" value="1"/>
</dbReference>
<evidence type="ECO:0000256" key="3">
    <source>
        <dbReference type="ARBA" id="ARBA00023274"/>
    </source>
</evidence>
<dbReference type="InterPro" id="IPR031309">
    <property type="entry name" value="Ribosomal_uL5_C"/>
</dbReference>
<dbReference type="Gene3D" id="3.30.1440.10">
    <property type="match status" value="1"/>
</dbReference>
<dbReference type="PROSITE" id="PS00358">
    <property type="entry name" value="RIBOSOMAL_L5"/>
    <property type="match status" value="1"/>
</dbReference>
<dbReference type="PIRSF" id="PIRSF002161">
    <property type="entry name" value="Ribosomal_L5"/>
    <property type="match status" value="1"/>
</dbReference>
<dbReference type="EMBL" id="PCVY01000058">
    <property type="protein sequence ID" value="PIQ85937.1"/>
    <property type="molecule type" value="Genomic_DNA"/>
</dbReference>
<dbReference type="Proteomes" id="UP000230859">
    <property type="component" value="Unassembled WGS sequence"/>
</dbReference>
<dbReference type="InterPro" id="IPR020929">
    <property type="entry name" value="Ribosomal_uL5_CS"/>
</dbReference>
<comment type="subunit">
    <text evidence="5">Part of the 50S ribosomal subunit; part of the 5S rRNA/L5/L18/L25 subcomplex. Contacts the 5S rRNA and the P site tRNA. Forms a bridge to the 30S subunit in the 70S ribosome.</text>
</comment>
<comment type="function">
    <text evidence="5">This is 1 of the proteins that bind and probably mediate the attachment of the 5S RNA into the large ribosomal subunit, where it forms part of the central protuberance. In the 70S ribosome it contacts protein S13 of the 30S subunit (bridge B1b), connecting the 2 subunits; this bridge is implicated in subunit movement. Contacts the P site tRNA; the 5S rRNA and some of its associated proteins might help stabilize positioning of ribosome-bound tRNAs.</text>
</comment>
<evidence type="ECO:0000256" key="6">
    <source>
        <dbReference type="RuleBase" id="RU003930"/>
    </source>
</evidence>
<accession>A0A2H0LNH6</accession>
<dbReference type="GO" id="GO:0003735">
    <property type="term" value="F:structural constituent of ribosome"/>
    <property type="evidence" value="ECO:0007669"/>
    <property type="project" value="InterPro"/>
</dbReference>
<name>A0A2H0LNH6_9BACT</name>
<evidence type="ECO:0000256" key="5">
    <source>
        <dbReference type="HAMAP-Rule" id="MF_01333"/>
    </source>
</evidence>
<feature type="domain" description="Large ribosomal subunit protein uL5 N-terminal" evidence="7">
    <location>
        <begin position="24"/>
        <end position="80"/>
    </location>
</feature>
<evidence type="ECO:0000313" key="9">
    <source>
        <dbReference type="EMBL" id="PIQ85937.1"/>
    </source>
</evidence>
<feature type="domain" description="Large ribosomal subunit protein uL5 C-terminal" evidence="8">
    <location>
        <begin position="84"/>
        <end position="177"/>
    </location>
</feature>
<reference evidence="9 10" key="1">
    <citation type="submission" date="2017-09" db="EMBL/GenBank/DDBJ databases">
        <title>Depth-based differentiation of microbial function through sediment-hosted aquifers and enrichment of novel symbionts in the deep terrestrial subsurface.</title>
        <authorList>
            <person name="Probst A.J."/>
            <person name="Ladd B."/>
            <person name="Jarett J.K."/>
            <person name="Geller-Mcgrath D.E."/>
            <person name="Sieber C.M."/>
            <person name="Emerson J.B."/>
            <person name="Anantharaman K."/>
            <person name="Thomas B.C."/>
            <person name="Malmstrom R."/>
            <person name="Stieglmeier M."/>
            <person name="Klingl A."/>
            <person name="Woyke T."/>
            <person name="Ryan C.M."/>
            <person name="Banfield J.F."/>
        </authorList>
    </citation>
    <scope>NUCLEOTIDE SEQUENCE [LARGE SCALE GENOMIC DNA]</scope>
    <source>
        <strain evidence="9">CG11_big_fil_rev_8_21_14_0_20_45_26</strain>
    </source>
</reference>
<organism evidence="9 10">
    <name type="scientific">Candidatus Abzuiibacterium crystallinum</name>
    <dbReference type="NCBI Taxonomy" id="1974748"/>
    <lineage>
        <taxon>Bacteria</taxon>
        <taxon>Pseudomonadati</taxon>
        <taxon>Candidatus Omnitrophota</taxon>
        <taxon>Candidatus Abzuiibacterium</taxon>
    </lineage>
</organism>
<evidence type="ECO:0000313" key="10">
    <source>
        <dbReference type="Proteomes" id="UP000230859"/>
    </source>
</evidence>
<keyword evidence="2 5" id="KW-0689">Ribosomal protein</keyword>
<dbReference type="GO" id="GO:0000049">
    <property type="term" value="F:tRNA binding"/>
    <property type="evidence" value="ECO:0007669"/>
    <property type="project" value="UniProtKB-UniRule"/>
</dbReference>
<dbReference type="GO" id="GO:0006412">
    <property type="term" value="P:translation"/>
    <property type="evidence" value="ECO:0007669"/>
    <property type="project" value="UniProtKB-UniRule"/>
</dbReference>
<dbReference type="InterPro" id="IPR031310">
    <property type="entry name" value="Ribosomal_uL5_N"/>
</dbReference>
<protein>
    <recommendedName>
        <fullName evidence="4 5">Large ribosomal subunit protein uL5</fullName>
    </recommendedName>
</protein>